<protein>
    <recommendedName>
        <fullName evidence="9">TonB-dependent receptor plug domain-containing protein</fullName>
    </recommendedName>
</protein>
<evidence type="ECO:0000256" key="2">
    <source>
        <dbReference type="ARBA" id="ARBA00022448"/>
    </source>
</evidence>
<evidence type="ECO:0000313" key="11">
    <source>
        <dbReference type="Proteomes" id="UP000179243"/>
    </source>
</evidence>
<feature type="chain" id="PRO_5009528356" description="TonB-dependent receptor plug domain-containing protein" evidence="8">
    <location>
        <begin position="23"/>
        <end position="683"/>
    </location>
</feature>
<feature type="domain" description="TonB-dependent receptor plug" evidence="9">
    <location>
        <begin position="57"/>
        <end position="155"/>
    </location>
</feature>
<evidence type="ECO:0000256" key="7">
    <source>
        <dbReference type="ARBA" id="ARBA00023237"/>
    </source>
</evidence>
<dbReference type="Gene3D" id="2.170.130.10">
    <property type="entry name" value="TonB-dependent receptor, plug domain"/>
    <property type="match status" value="1"/>
</dbReference>
<keyword evidence="6" id="KW-0472">Membrane</keyword>
<dbReference type="EMBL" id="MFYX01000136">
    <property type="protein sequence ID" value="OGK00968.1"/>
    <property type="molecule type" value="Genomic_DNA"/>
</dbReference>
<dbReference type="SUPFAM" id="SSF56935">
    <property type="entry name" value="Porins"/>
    <property type="match status" value="1"/>
</dbReference>
<dbReference type="Proteomes" id="UP000179243">
    <property type="component" value="Unassembled WGS sequence"/>
</dbReference>
<dbReference type="Pfam" id="PF07715">
    <property type="entry name" value="Plug"/>
    <property type="match status" value="1"/>
</dbReference>
<evidence type="ECO:0000259" key="9">
    <source>
        <dbReference type="Pfam" id="PF07715"/>
    </source>
</evidence>
<organism evidence="10 11">
    <name type="scientific">Candidatus Raymondbacteria bacterium RIFOXYD12_FULL_49_13</name>
    <dbReference type="NCBI Taxonomy" id="1817890"/>
    <lineage>
        <taxon>Bacteria</taxon>
        <taxon>Raymondiibacteriota</taxon>
    </lineage>
</organism>
<dbReference type="PANTHER" id="PTHR30069:SF29">
    <property type="entry name" value="HEMOGLOBIN AND HEMOGLOBIN-HAPTOGLOBIN-BINDING PROTEIN 1-RELATED"/>
    <property type="match status" value="1"/>
</dbReference>
<evidence type="ECO:0000313" key="10">
    <source>
        <dbReference type="EMBL" id="OGK00968.1"/>
    </source>
</evidence>
<dbReference type="GO" id="GO:0015344">
    <property type="term" value="F:siderophore uptake transmembrane transporter activity"/>
    <property type="evidence" value="ECO:0007669"/>
    <property type="project" value="TreeGrafter"/>
</dbReference>
<dbReference type="PANTHER" id="PTHR30069">
    <property type="entry name" value="TONB-DEPENDENT OUTER MEMBRANE RECEPTOR"/>
    <property type="match status" value="1"/>
</dbReference>
<evidence type="ECO:0000256" key="4">
    <source>
        <dbReference type="ARBA" id="ARBA00022692"/>
    </source>
</evidence>
<evidence type="ECO:0000256" key="8">
    <source>
        <dbReference type="SAM" id="SignalP"/>
    </source>
</evidence>
<reference evidence="10 11" key="1">
    <citation type="journal article" date="2016" name="Nat. Commun.">
        <title>Thousands of microbial genomes shed light on interconnected biogeochemical processes in an aquifer system.</title>
        <authorList>
            <person name="Anantharaman K."/>
            <person name="Brown C.T."/>
            <person name="Hug L.A."/>
            <person name="Sharon I."/>
            <person name="Castelle C.J."/>
            <person name="Probst A.J."/>
            <person name="Thomas B.C."/>
            <person name="Singh A."/>
            <person name="Wilkins M.J."/>
            <person name="Karaoz U."/>
            <person name="Brodie E.L."/>
            <person name="Williams K.H."/>
            <person name="Hubbard S.S."/>
            <person name="Banfield J.F."/>
        </authorList>
    </citation>
    <scope>NUCLEOTIDE SEQUENCE [LARGE SCALE GENOMIC DNA]</scope>
</reference>
<sequence length="683" mass="76647">MEKRRMKYTLFILGILIINIHASDSPAVDSSDFTITVFGKRLRDIVLYPRLESPGLTASTSTISDTMIERQGAKDLVQALQYVPGAFIENRGKKVKQFVSFRGQKYPYPTYAVEGAWQNEFQELPYFFSSGDIERIDITRSSAALLSSLTSLSGVVNVTLKKFDAPATHYDAEYGSFETYYAHLLHGATVPSSLGPVRYSAGITAEHTDGPENANTAQDLMNLYGYTGFNPVKNLSLDFRLFHIYGKREMQKFENPPETDLSQAVSANADPAIDPFHATFFNLKSFYVFGPKASLEAIGYYTDRSSTFKATKYYTKKDSIKYYDSKTKKWVFPDTLTAMLPETVDKDWEWGINITQAISLFNNNVLRVGGLYNHWTAPNGKRYYSGYRCENQTISFVVVDEHHFGKWNLDAGLRGARTYNDEYAVVKDAYDNSLEPSALKTATSIKDAWDPFAVNGNFGASYDILDNLALHANLAFGTIAPRTGTLDTSYNKPAAETRIKVDAGATFQNTLGKATLTGFYTYRENALLMSSHMDTLLDGRIYSLYRNKNIDVKGLEVDLRSMEFINLATFFANGMFKKSPYDSLENTPDQIVTTGLTLQRSRFSADMFGKYVGPFENKRFSPDKAVHPLGDFLSLDVTLGCQLNTSTRVFMRMENITDERYSTAIGYPDFGRRVAVGISGRVQ</sequence>
<dbReference type="InterPro" id="IPR012910">
    <property type="entry name" value="Plug_dom"/>
</dbReference>
<gene>
    <name evidence="10" type="ORF">A2519_17050</name>
</gene>
<dbReference type="InterPro" id="IPR036942">
    <property type="entry name" value="Beta-barrel_TonB_sf"/>
</dbReference>
<evidence type="ECO:0000256" key="6">
    <source>
        <dbReference type="ARBA" id="ARBA00023136"/>
    </source>
</evidence>
<keyword evidence="2" id="KW-0813">Transport</keyword>
<keyword evidence="4" id="KW-0812">Transmembrane</keyword>
<proteinExistence type="predicted"/>
<dbReference type="InterPro" id="IPR039426">
    <property type="entry name" value="TonB-dep_rcpt-like"/>
</dbReference>
<comment type="caution">
    <text evidence="10">The sequence shown here is derived from an EMBL/GenBank/DDBJ whole genome shotgun (WGS) entry which is preliminary data.</text>
</comment>
<feature type="signal peptide" evidence="8">
    <location>
        <begin position="1"/>
        <end position="22"/>
    </location>
</feature>
<dbReference type="GO" id="GO:0044718">
    <property type="term" value="P:siderophore transmembrane transport"/>
    <property type="evidence" value="ECO:0007669"/>
    <property type="project" value="TreeGrafter"/>
</dbReference>
<dbReference type="Gene3D" id="2.40.170.20">
    <property type="entry name" value="TonB-dependent receptor, beta-barrel domain"/>
    <property type="match status" value="1"/>
</dbReference>
<evidence type="ECO:0000256" key="1">
    <source>
        <dbReference type="ARBA" id="ARBA00004571"/>
    </source>
</evidence>
<comment type="subcellular location">
    <subcellularLocation>
        <location evidence="1">Cell outer membrane</location>
        <topology evidence="1">Multi-pass membrane protein</topology>
    </subcellularLocation>
</comment>
<keyword evidence="5 8" id="KW-0732">Signal</keyword>
<evidence type="ECO:0000256" key="5">
    <source>
        <dbReference type="ARBA" id="ARBA00022729"/>
    </source>
</evidence>
<accession>A0A1F7F2Y8</accession>
<dbReference type="GO" id="GO:0009279">
    <property type="term" value="C:cell outer membrane"/>
    <property type="evidence" value="ECO:0007669"/>
    <property type="project" value="UniProtKB-SubCell"/>
</dbReference>
<evidence type="ECO:0000256" key="3">
    <source>
        <dbReference type="ARBA" id="ARBA00022452"/>
    </source>
</evidence>
<name>A0A1F7F2Y8_UNCRA</name>
<keyword evidence="7" id="KW-0998">Cell outer membrane</keyword>
<dbReference type="AlphaFoldDB" id="A0A1F7F2Y8"/>
<dbReference type="InterPro" id="IPR037066">
    <property type="entry name" value="Plug_dom_sf"/>
</dbReference>
<keyword evidence="3" id="KW-1134">Transmembrane beta strand</keyword>